<reference evidence="1" key="1">
    <citation type="journal article" date="2012" name="PLoS ONE">
        <title>Gene sets for utilization of primary and secondary nutrition supplies in the distal gut of endangered iberian lynx.</title>
        <authorList>
            <person name="Alcaide M."/>
            <person name="Messina E."/>
            <person name="Richter M."/>
            <person name="Bargiela R."/>
            <person name="Peplies J."/>
            <person name="Huws S.A."/>
            <person name="Newbold C.J."/>
            <person name="Golyshin P.N."/>
            <person name="Simon M.A."/>
            <person name="Lopez G."/>
            <person name="Yakimov M.M."/>
            <person name="Ferrer M."/>
        </authorList>
    </citation>
    <scope>NUCLEOTIDE SEQUENCE</scope>
</reference>
<proteinExistence type="predicted"/>
<sequence>MGKNVIQVKKLADCNYAHTLLDFNYQKEPLFEVFFPFFYPHNPTNSIDPSKLYLP</sequence>
<name>J9F958_9ZZZZ</name>
<dbReference type="AlphaFoldDB" id="J9F958"/>
<protein>
    <submittedName>
        <fullName evidence="1">Uncharacterized protein</fullName>
    </submittedName>
</protein>
<gene>
    <name evidence="1" type="ORF">EVA_20446</name>
</gene>
<evidence type="ECO:0000313" key="1">
    <source>
        <dbReference type="EMBL" id="EJW91446.1"/>
    </source>
</evidence>
<accession>J9F958</accession>
<dbReference type="EMBL" id="AMCI01008175">
    <property type="protein sequence ID" value="EJW91446.1"/>
    <property type="molecule type" value="Genomic_DNA"/>
</dbReference>
<organism evidence="1">
    <name type="scientific">gut metagenome</name>
    <dbReference type="NCBI Taxonomy" id="749906"/>
    <lineage>
        <taxon>unclassified sequences</taxon>
        <taxon>metagenomes</taxon>
        <taxon>organismal metagenomes</taxon>
    </lineage>
</organism>
<comment type="caution">
    <text evidence="1">The sequence shown here is derived from an EMBL/GenBank/DDBJ whole genome shotgun (WGS) entry which is preliminary data.</text>
</comment>